<dbReference type="PANTHER" id="PTHR47469">
    <property type="entry name" value="MONOOXYGENASE-LIKE"/>
    <property type="match status" value="1"/>
</dbReference>
<keyword evidence="2" id="KW-1185">Reference proteome</keyword>
<evidence type="ECO:0000313" key="1">
    <source>
        <dbReference type="EMBL" id="KAL1532445.1"/>
    </source>
</evidence>
<evidence type="ECO:0000313" key="2">
    <source>
        <dbReference type="Proteomes" id="UP001567538"/>
    </source>
</evidence>
<name>A0ABD1FLR2_SALDI</name>
<dbReference type="EMBL" id="JBEAFC010000014">
    <property type="protein sequence ID" value="KAL1532445.1"/>
    <property type="molecule type" value="Genomic_DNA"/>
</dbReference>
<accession>A0ABD1FLR2</accession>
<reference evidence="1 2" key="1">
    <citation type="submission" date="2024-06" db="EMBL/GenBank/DDBJ databases">
        <title>A chromosome level genome sequence of Diviner's sage (Salvia divinorum).</title>
        <authorList>
            <person name="Ford S.A."/>
            <person name="Ro D.-K."/>
            <person name="Ness R.W."/>
            <person name="Phillips M.A."/>
        </authorList>
    </citation>
    <scope>NUCLEOTIDE SEQUENCE [LARGE SCALE GENOMIC DNA]</scope>
    <source>
        <strain evidence="1">SAF-2024a</strain>
        <tissue evidence="1">Leaf</tissue>
    </source>
</reference>
<organism evidence="1 2">
    <name type="scientific">Salvia divinorum</name>
    <name type="common">Maria pastora</name>
    <name type="synonym">Diviner's sage</name>
    <dbReference type="NCBI Taxonomy" id="28513"/>
    <lineage>
        <taxon>Eukaryota</taxon>
        <taxon>Viridiplantae</taxon>
        <taxon>Streptophyta</taxon>
        <taxon>Embryophyta</taxon>
        <taxon>Tracheophyta</taxon>
        <taxon>Spermatophyta</taxon>
        <taxon>Magnoliopsida</taxon>
        <taxon>eudicotyledons</taxon>
        <taxon>Gunneridae</taxon>
        <taxon>Pentapetalae</taxon>
        <taxon>asterids</taxon>
        <taxon>lamiids</taxon>
        <taxon>Lamiales</taxon>
        <taxon>Lamiaceae</taxon>
        <taxon>Nepetoideae</taxon>
        <taxon>Mentheae</taxon>
        <taxon>Salviinae</taxon>
        <taxon>Salvia</taxon>
        <taxon>Salvia subgen. Calosphace</taxon>
    </lineage>
</organism>
<dbReference type="PANTHER" id="PTHR47469:SF2">
    <property type="entry name" value="OS06G0597600 PROTEIN"/>
    <property type="match status" value="1"/>
</dbReference>
<dbReference type="AlphaFoldDB" id="A0ABD1FLR2"/>
<gene>
    <name evidence="1" type="ORF">AAHA92_32455</name>
</gene>
<proteinExistence type="predicted"/>
<protein>
    <submittedName>
        <fullName evidence="1">Uncharacterized protein</fullName>
    </submittedName>
</protein>
<dbReference type="InterPro" id="IPR053212">
    <property type="entry name" value="DHP_3-monooxygenase"/>
</dbReference>
<sequence length="93" mass="10192">MDSTKPQLLQLLSLHMTIEHVALSTARCNKTLFAGDSFSVLHSDDKTFVSVQAEGLQTNETVAIVSDLLVEADGCLSSIRETFLLDLKVTERP</sequence>
<comment type="caution">
    <text evidence="1">The sequence shown here is derived from an EMBL/GenBank/DDBJ whole genome shotgun (WGS) entry which is preliminary data.</text>
</comment>
<dbReference type="Proteomes" id="UP001567538">
    <property type="component" value="Unassembled WGS sequence"/>
</dbReference>